<dbReference type="GO" id="GO:0000155">
    <property type="term" value="F:phosphorelay sensor kinase activity"/>
    <property type="evidence" value="ECO:0007669"/>
    <property type="project" value="InterPro"/>
</dbReference>
<dbReference type="Gene3D" id="3.30.565.10">
    <property type="entry name" value="Histidine kinase-like ATPase, C-terminal domain"/>
    <property type="match status" value="1"/>
</dbReference>
<dbReference type="EMBL" id="FNBT01000006">
    <property type="protein sequence ID" value="SDF75945.1"/>
    <property type="molecule type" value="Genomic_DNA"/>
</dbReference>
<dbReference type="Pfam" id="PF07730">
    <property type="entry name" value="HisKA_3"/>
    <property type="match status" value="1"/>
</dbReference>
<dbReference type="InterPro" id="IPR050482">
    <property type="entry name" value="Sensor_HK_TwoCompSys"/>
</dbReference>
<gene>
    <name evidence="5" type="ORF">SAMN05660662_3283</name>
</gene>
<dbReference type="InterPro" id="IPR011712">
    <property type="entry name" value="Sig_transdc_His_kin_sub3_dim/P"/>
</dbReference>
<dbReference type="STRING" id="1550231.SAMN05660662_3283"/>
<dbReference type="Gene3D" id="3.30.450.40">
    <property type="match status" value="2"/>
</dbReference>
<dbReference type="InterPro" id="IPR003018">
    <property type="entry name" value="GAF"/>
</dbReference>
<dbReference type="SMART" id="SM00065">
    <property type="entry name" value="GAF"/>
    <property type="match status" value="2"/>
</dbReference>
<evidence type="ECO:0000256" key="1">
    <source>
        <dbReference type="ARBA" id="ARBA00022679"/>
    </source>
</evidence>
<protein>
    <submittedName>
        <fullName evidence="5">Histidine kinase-, DNA gyrase B-, and HSP90-like ATPase</fullName>
    </submittedName>
</protein>
<dbReference type="AlphaFoldDB" id="A0A1G7NPD0"/>
<dbReference type="InterPro" id="IPR036890">
    <property type="entry name" value="HATPase_C_sf"/>
</dbReference>
<dbReference type="GO" id="GO:0016020">
    <property type="term" value="C:membrane"/>
    <property type="evidence" value="ECO:0007669"/>
    <property type="project" value="InterPro"/>
</dbReference>
<dbReference type="PANTHER" id="PTHR24421">
    <property type="entry name" value="NITRATE/NITRITE SENSOR PROTEIN NARX-RELATED"/>
    <property type="match status" value="1"/>
</dbReference>
<name>A0A1G7NPD0_9ACTN</name>
<evidence type="ECO:0000313" key="5">
    <source>
        <dbReference type="EMBL" id="SDF75945.1"/>
    </source>
</evidence>
<feature type="domain" description="GAF" evidence="4">
    <location>
        <begin position="193"/>
        <end position="344"/>
    </location>
</feature>
<dbReference type="Pfam" id="PF01590">
    <property type="entry name" value="GAF"/>
    <property type="match status" value="1"/>
</dbReference>
<feature type="domain" description="GAF" evidence="4">
    <location>
        <begin position="24"/>
        <end position="172"/>
    </location>
</feature>
<keyword evidence="6" id="KW-1185">Reference proteome</keyword>
<dbReference type="InterPro" id="IPR029016">
    <property type="entry name" value="GAF-like_dom_sf"/>
</dbReference>
<evidence type="ECO:0000313" key="6">
    <source>
        <dbReference type="Proteomes" id="UP000199406"/>
    </source>
</evidence>
<evidence type="ECO:0000256" key="3">
    <source>
        <dbReference type="ARBA" id="ARBA00023012"/>
    </source>
</evidence>
<dbReference type="OrthoDB" id="5241249at2"/>
<dbReference type="Gene3D" id="1.20.5.1930">
    <property type="match status" value="1"/>
</dbReference>
<keyword evidence="2 5" id="KW-0418">Kinase</keyword>
<dbReference type="RefSeq" id="WP_091769023.1">
    <property type="nucleotide sequence ID" value="NZ_FNBT01000006.1"/>
</dbReference>
<reference evidence="6" key="1">
    <citation type="submission" date="2016-10" db="EMBL/GenBank/DDBJ databases">
        <authorList>
            <person name="Varghese N."/>
            <person name="Submissions S."/>
        </authorList>
    </citation>
    <scope>NUCLEOTIDE SEQUENCE [LARGE SCALE GENOMIC DNA]</scope>
    <source>
        <strain evidence="6">DSM 44268</strain>
    </source>
</reference>
<evidence type="ECO:0000259" key="4">
    <source>
        <dbReference type="SMART" id="SM00065"/>
    </source>
</evidence>
<sequence length="544" mass="58049">MTGDTPRSTPELAAAVLAAANGGHLEATLHEVVRAAVQHVEASYGALGVLSSDGRRLDRFVIHGMDEDTRRRIGTPPTGEGLLGLLVAQPVTLRLADLADHPAFGGFPEGHPVMRSFLGVPVCVGDAVFGNLYLTEKQGGGPFTDADVEATQALAAVAGLAIENARLLERAERRRAWAQAGMDISTTLLAGADPDEVLRAAAGRVAQLSEAQAGGVLMPVPGDEAALRVMAAVGPNGADAEGVLVPMDDEVLREAQRSGRPRLVTDVEFQRLATCAPALAALFSHEYGPAVLIPLGGPPALGTLVVMRRRDLQPFEPELLHLAAAFAAQATVALELVRSQQRERRLQVQADRDRIARDLHDHVVQRIFATALALDRIGRSVEAESPELAERLAERVDELDGTISRIRTSIFELQHQDASPEGVRHRLAEVVRSVVDGHGLRPDLRVHGEVEELPAELVPDVVATVRELVTNVVRHARAERVTAIVTVTDVVRVQVADDGCGLPSITVRSGLANLADRAERRGGRLSASGGPSGTEVEWWVPLVR</sequence>
<accession>A0A1G7NPD0</accession>
<dbReference type="PANTHER" id="PTHR24421:SF56">
    <property type="entry name" value="OXYGEN SENSOR HISTIDINE KINASE RESPONSE REGULATOR DOST"/>
    <property type="match status" value="1"/>
</dbReference>
<evidence type="ECO:0000256" key="2">
    <source>
        <dbReference type="ARBA" id="ARBA00022777"/>
    </source>
</evidence>
<proteinExistence type="predicted"/>
<dbReference type="GO" id="GO:0046983">
    <property type="term" value="F:protein dimerization activity"/>
    <property type="evidence" value="ECO:0007669"/>
    <property type="project" value="InterPro"/>
</dbReference>
<dbReference type="Pfam" id="PF02518">
    <property type="entry name" value="HATPase_c"/>
    <property type="match status" value="1"/>
</dbReference>
<dbReference type="InterPro" id="IPR003594">
    <property type="entry name" value="HATPase_dom"/>
</dbReference>
<dbReference type="SUPFAM" id="SSF55874">
    <property type="entry name" value="ATPase domain of HSP90 chaperone/DNA topoisomerase II/histidine kinase"/>
    <property type="match status" value="1"/>
</dbReference>
<keyword evidence="3" id="KW-0902">Two-component regulatory system</keyword>
<dbReference type="Pfam" id="PF13185">
    <property type="entry name" value="GAF_2"/>
    <property type="match status" value="1"/>
</dbReference>
<organism evidence="5 6">
    <name type="scientific">Blastococcus aurantiacus</name>
    <dbReference type="NCBI Taxonomy" id="1550231"/>
    <lineage>
        <taxon>Bacteria</taxon>
        <taxon>Bacillati</taxon>
        <taxon>Actinomycetota</taxon>
        <taxon>Actinomycetes</taxon>
        <taxon>Geodermatophilales</taxon>
        <taxon>Geodermatophilaceae</taxon>
        <taxon>Blastococcus</taxon>
    </lineage>
</organism>
<dbReference type="SUPFAM" id="SSF55781">
    <property type="entry name" value="GAF domain-like"/>
    <property type="match status" value="2"/>
</dbReference>
<keyword evidence="1" id="KW-0808">Transferase</keyword>
<dbReference type="Proteomes" id="UP000199406">
    <property type="component" value="Unassembled WGS sequence"/>
</dbReference>